<gene>
    <name evidence="2" type="ORF">BCR34DRAFT_649122</name>
</gene>
<evidence type="ECO:0000313" key="3">
    <source>
        <dbReference type="Proteomes" id="UP000193144"/>
    </source>
</evidence>
<dbReference type="PANTHER" id="PTHR24148:SF73">
    <property type="entry name" value="HET DOMAIN PROTEIN (AFU_ORTHOLOGUE AFUA_8G01020)"/>
    <property type="match status" value="1"/>
</dbReference>
<organism evidence="2 3">
    <name type="scientific">Clohesyomyces aquaticus</name>
    <dbReference type="NCBI Taxonomy" id="1231657"/>
    <lineage>
        <taxon>Eukaryota</taxon>
        <taxon>Fungi</taxon>
        <taxon>Dikarya</taxon>
        <taxon>Ascomycota</taxon>
        <taxon>Pezizomycotina</taxon>
        <taxon>Dothideomycetes</taxon>
        <taxon>Pleosporomycetidae</taxon>
        <taxon>Pleosporales</taxon>
        <taxon>Lindgomycetaceae</taxon>
        <taxon>Clohesyomyces</taxon>
    </lineage>
</organism>
<dbReference type="EMBL" id="MCFA01000042">
    <property type="protein sequence ID" value="ORY13402.1"/>
    <property type="molecule type" value="Genomic_DNA"/>
</dbReference>
<proteinExistence type="predicted"/>
<dbReference type="Pfam" id="PF06985">
    <property type="entry name" value="HET"/>
    <property type="match status" value="1"/>
</dbReference>
<reference evidence="2 3" key="1">
    <citation type="submission" date="2016-07" db="EMBL/GenBank/DDBJ databases">
        <title>Pervasive Adenine N6-methylation of Active Genes in Fungi.</title>
        <authorList>
            <consortium name="DOE Joint Genome Institute"/>
            <person name="Mondo S.J."/>
            <person name="Dannebaum R.O."/>
            <person name="Kuo R.C."/>
            <person name="Labutti K."/>
            <person name="Haridas S."/>
            <person name="Kuo A."/>
            <person name="Salamov A."/>
            <person name="Ahrendt S.R."/>
            <person name="Lipzen A."/>
            <person name="Sullivan W."/>
            <person name="Andreopoulos W.B."/>
            <person name="Clum A."/>
            <person name="Lindquist E."/>
            <person name="Daum C."/>
            <person name="Ramamoorthy G.K."/>
            <person name="Gryganskyi A."/>
            <person name="Culley D."/>
            <person name="Magnuson J.K."/>
            <person name="James T.Y."/>
            <person name="O'Malley M.A."/>
            <person name="Stajich J.E."/>
            <person name="Spatafora J.W."/>
            <person name="Visel A."/>
            <person name="Grigoriev I.V."/>
        </authorList>
    </citation>
    <scope>NUCLEOTIDE SEQUENCE [LARGE SCALE GENOMIC DNA]</scope>
    <source>
        <strain evidence="2 3">CBS 115471</strain>
    </source>
</reference>
<sequence>MVTRNGGMGSVLKAHGPFPFRYNRLCGSRQFSLIAMDGTTTPLYDPLDSGRMEIRVLELRPFFNDDSMIKCRLRKACLQQSVSYAALSYVWGDPSITENIIVDGHVVAVTTNLVLAMRGFCRFVRRSHIAEDIDRYTCLLWADALCINQSDITERDSQVRLMGQIYSKAEQTLVWLGPSDEDSAVAIDFVSLINKGLGELNECPDDASLLFEMNSSRDSPGWGALGNLLSRPWFQRVWVIQEVALSRDVHVLCGDQGLRWEEIASMVEGLFERRLLHLIKLPQRPNSLTSGSSTLWGMQDIRRKLTGGRTQSLSAVFFSTLGFLSTNAKDKVFGIMGLIDPKHAAALDVNYQNTEAEVYSKAAQISLMSEGSFDIICLAGITHGSKVGQLPSWVPDFSHDLPINPFGIPSPLHEKVHYSAGISSEADSPPLIDVSERCLRVMGQVIDTIFEFGSVRIPANQQHCEGVSWYEWAHDAIKLAQKHEQVRRAPNASKILWRALIANATLHSKEPPPLSYRTYFETFKRLYLGRRHLDWKDIHQAVMDDDSSSKEDKAQAYEYFFAFLDSSIGRRFCVTANGYIGIVPAGIQEGDRICVICGATVPFVLRPTSKLGDGDSEAFQLVGDCYIDGLMGGEAFFGGTFQKIAII</sequence>
<evidence type="ECO:0000313" key="2">
    <source>
        <dbReference type="EMBL" id="ORY13402.1"/>
    </source>
</evidence>
<feature type="domain" description="Heterokaryon incompatibility" evidence="1">
    <location>
        <begin position="84"/>
        <end position="242"/>
    </location>
</feature>
<dbReference type="Pfam" id="PF26639">
    <property type="entry name" value="Het-6_barrel"/>
    <property type="match status" value="1"/>
</dbReference>
<evidence type="ECO:0000259" key="1">
    <source>
        <dbReference type="Pfam" id="PF06985"/>
    </source>
</evidence>
<dbReference type="InterPro" id="IPR010730">
    <property type="entry name" value="HET"/>
</dbReference>
<comment type="caution">
    <text evidence="2">The sequence shown here is derived from an EMBL/GenBank/DDBJ whole genome shotgun (WGS) entry which is preliminary data.</text>
</comment>
<dbReference type="AlphaFoldDB" id="A0A1Y1ZT54"/>
<name>A0A1Y1ZT54_9PLEO</name>
<dbReference type="STRING" id="1231657.A0A1Y1ZT54"/>
<protein>
    <submittedName>
        <fullName evidence="2">Heterokaryon incompatibility protein-domain-containing protein</fullName>
    </submittedName>
</protein>
<dbReference type="PANTHER" id="PTHR24148">
    <property type="entry name" value="ANKYRIN REPEAT DOMAIN-CONTAINING PROTEIN 39 HOMOLOG-RELATED"/>
    <property type="match status" value="1"/>
</dbReference>
<accession>A0A1Y1ZT54</accession>
<dbReference type="OrthoDB" id="2157530at2759"/>
<keyword evidence="3" id="KW-1185">Reference proteome</keyword>
<dbReference type="Proteomes" id="UP000193144">
    <property type="component" value="Unassembled WGS sequence"/>
</dbReference>
<dbReference type="InterPro" id="IPR052895">
    <property type="entry name" value="HetReg/Transcr_Mod"/>
</dbReference>